<organism evidence="1 2">
    <name type="scientific">Microbispora rosea</name>
    <dbReference type="NCBI Taxonomy" id="58117"/>
    <lineage>
        <taxon>Bacteria</taxon>
        <taxon>Bacillati</taxon>
        <taxon>Actinomycetota</taxon>
        <taxon>Actinomycetes</taxon>
        <taxon>Streptosporangiales</taxon>
        <taxon>Streptosporangiaceae</taxon>
        <taxon>Microbispora</taxon>
    </lineage>
</organism>
<evidence type="ECO:0000313" key="2">
    <source>
        <dbReference type="Proteomes" id="UP000186096"/>
    </source>
</evidence>
<proteinExistence type="predicted"/>
<dbReference type="STRING" id="58117.SAMN05421833_10415"/>
<accession>A0A1N6VYI6</accession>
<protein>
    <submittedName>
        <fullName evidence="1">Uncharacterized protein</fullName>
    </submittedName>
</protein>
<dbReference type="Proteomes" id="UP000186096">
    <property type="component" value="Unassembled WGS sequence"/>
</dbReference>
<keyword evidence="2" id="KW-1185">Reference proteome</keyword>
<sequence>MAKNGHSGMPTLIWRALELFWAARTGRRDGRLGIPYDIAIGPAGGTAQSGGAQRDGAQWDGVRTTEFMRTLAARAERRRTRVMRGFVRGAERDRGAMLRAAGAVIDLTRRLAQDGPAPAPDGGPASYPLSYADVQTARQARRRHERRQAAGRELADARQALSAAVSAFEAAVRQMRTDMAQITSWANEVAAHYRQALDAAYLERARRQGGTAPVPAWNPAPIAQHEAEERAVLSKDIVSLLPTGVADVVNEALRHLGGLAGEGGRA</sequence>
<dbReference type="AlphaFoldDB" id="A0A1N6VYI6"/>
<name>A0A1N6VYI6_9ACTN</name>
<dbReference type="EMBL" id="FTNI01000004">
    <property type="protein sequence ID" value="SIQ82842.1"/>
    <property type="molecule type" value="Genomic_DNA"/>
</dbReference>
<reference evidence="2" key="1">
    <citation type="submission" date="2017-01" db="EMBL/GenBank/DDBJ databases">
        <authorList>
            <person name="Varghese N."/>
            <person name="Submissions S."/>
        </authorList>
    </citation>
    <scope>NUCLEOTIDE SEQUENCE [LARGE SCALE GENOMIC DNA]</scope>
    <source>
        <strain evidence="2">ATCC 12950</strain>
    </source>
</reference>
<gene>
    <name evidence="1" type="ORF">SAMN05421833_10415</name>
</gene>
<evidence type="ECO:0000313" key="1">
    <source>
        <dbReference type="EMBL" id="SIQ82842.1"/>
    </source>
</evidence>